<keyword evidence="1" id="KW-0378">Hydrolase</keyword>
<dbReference type="RefSeq" id="WP_100379100.1">
    <property type="nucleotide sequence ID" value="NZ_CBCSBW010000001.1"/>
</dbReference>
<keyword evidence="2" id="KW-0732">Signal</keyword>
<proteinExistence type="predicted"/>
<protein>
    <submittedName>
        <fullName evidence="4">Arylformamidase</fullName>
    </submittedName>
</protein>
<dbReference type="Pfam" id="PF20434">
    <property type="entry name" value="BD-FAE"/>
    <property type="match status" value="1"/>
</dbReference>
<dbReference type="AlphaFoldDB" id="A0A2M8VZW2"/>
<feature type="chain" id="PRO_5014851015" evidence="2">
    <location>
        <begin position="26"/>
        <end position="317"/>
    </location>
</feature>
<evidence type="ECO:0000256" key="2">
    <source>
        <dbReference type="SAM" id="SignalP"/>
    </source>
</evidence>
<dbReference type="SUPFAM" id="SSF53474">
    <property type="entry name" value="alpha/beta-Hydrolases"/>
    <property type="match status" value="1"/>
</dbReference>
<dbReference type="PROSITE" id="PS00122">
    <property type="entry name" value="CARBOXYLESTERASE_B_1"/>
    <property type="match status" value="1"/>
</dbReference>
<dbReference type="EMBL" id="PGTX01000001">
    <property type="protein sequence ID" value="PJI83395.1"/>
    <property type="molecule type" value="Genomic_DNA"/>
</dbReference>
<evidence type="ECO:0000259" key="3">
    <source>
        <dbReference type="Pfam" id="PF20434"/>
    </source>
</evidence>
<evidence type="ECO:0000256" key="1">
    <source>
        <dbReference type="ARBA" id="ARBA00022801"/>
    </source>
</evidence>
<dbReference type="InterPro" id="IPR029058">
    <property type="entry name" value="AB_hydrolase_fold"/>
</dbReference>
<dbReference type="Proteomes" id="UP000229366">
    <property type="component" value="Unassembled WGS sequence"/>
</dbReference>
<dbReference type="PANTHER" id="PTHR48081:SF33">
    <property type="entry name" value="KYNURENINE FORMAMIDASE"/>
    <property type="match status" value="1"/>
</dbReference>
<gene>
    <name evidence="4" type="ORF">B0G85_0793</name>
</gene>
<feature type="domain" description="BD-FAE-like" evidence="3">
    <location>
        <begin position="95"/>
        <end position="192"/>
    </location>
</feature>
<dbReference type="GO" id="GO:0016787">
    <property type="term" value="F:hydrolase activity"/>
    <property type="evidence" value="ECO:0007669"/>
    <property type="project" value="UniProtKB-KW"/>
</dbReference>
<comment type="caution">
    <text evidence="4">The sequence shown here is derived from an EMBL/GenBank/DDBJ whole genome shotgun (WGS) entry which is preliminary data.</text>
</comment>
<dbReference type="InterPro" id="IPR049492">
    <property type="entry name" value="BD-FAE-like_dom"/>
</dbReference>
<keyword evidence="5" id="KW-1185">Reference proteome</keyword>
<accession>A0A2M8VZW2</accession>
<dbReference type="OrthoDB" id="9771666at2"/>
<dbReference type="Gene3D" id="3.40.50.1820">
    <property type="entry name" value="alpha/beta hydrolase"/>
    <property type="match status" value="1"/>
</dbReference>
<dbReference type="InterPro" id="IPR050300">
    <property type="entry name" value="GDXG_lipolytic_enzyme"/>
</dbReference>
<dbReference type="InterPro" id="IPR019826">
    <property type="entry name" value="Carboxylesterase_B_AS"/>
</dbReference>
<sequence length="317" mass="34850">MKPVIISRRRLISSGAILAVMPSLAFSQDNKLVYQSWTQAQLNDQFSQASYIGNVKPVIEGWVANSTAVRKQFPPKTFHYGTESDENLDAFISEGAKNLPIMVFIHGGGWTEGNNQYFEAPAATFIKAGAIYIAINLTNTPPNTIPGMAKQCREAIKWVWKNATSFGGDPSKLYVSGHSSGGHLANMMLTTQWSDYGLPANVLKGGLVMSGWTDLYPVSLSDRQKYLKLDKKTIAEYSPINRLDKVRVPILISWGALESPYMQQQSAAWAKKLQSVGRLAGVYKVAGTTHYEMSDQLNSSSTQLAKATLAMMDLISN</sequence>
<organism evidence="4 5">
    <name type="scientific">Polynucleobacter brandtiae</name>
    <dbReference type="NCBI Taxonomy" id="1938816"/>
    <lineage>
        <taxon>Bacteria</taxon>
        <taxon>Pseudomonadati</taxon>
        <taxon>Pseudomonadota</taxon>
        <taxon>Betaproteobacteria</taxon>
        <taxon>Burkholderiales</taxon>
        <taxon>Burkholderiaceae</taxon>
        <taxon>Polynucleobacter</taxon>
    </lineage>
</organism>
<name>A0A2M8VZW2_9BURK</name>
<reference evidence="4 5" key="1">
    <citation type="submission" date="2017-11" db="EMBL/GenBank/DDBJ databases">
        <title>Genomic Encyclopedia of Type Strains, Phase III (KMG-III): the genomes of soil and plant-associated and newly described type strains.</title>
        <authorList>
            <person name="Whitman W."/>
        </authorList>
    </citation>
    <scope>NUCLEOTIDE SEQUENCE [LARGE SCALE GENOMIC DNA]</scope>
    <source>
        <strain evidence="4 5">UB-Domo-W1</strain>
    </source>
</reference>
<evidence type="ECO:0000313" key="4">
    <source>
        <dbReference type="EMBL" id="PJI83395.1"/>
    </source>
</evidence>
<dbReference type="PANTHER" id="PTHR48081">
    <property type="entry name" value="AB HYDROLASE SUPERFAMILY PROTEIN C4A8.06C"/>
    <property type="match status" value="1"/>
</dbReference>
<feature type="signal peptide" evidence="2">
    <location>
        <begin position="1"/>
        <end position="25"/>
    </location>
</feature>
<evidence type="ECO:0000313" key="5">
    <source>
        <dbReference type="Proteomes" id="UP000229366"/>
    </source>
</evidence>